<proteinExistence type="predicted"/>
<organism evidence="2 3">
    <name type="scientific">Rotaria magnacalcarata</name>
    <dbReference type="NCBI Taxonomy" id="392030"/>
    <lineage>
        <taxon>Eukaryota</taxon>
        <taxon>Metazoa</taxon>
        <taxon>Spiralia</taxon>
        <taxon>Gnathifera</taxon>
        <taxon>Rotifera</taxon>
        <taxon>Eurotatoria</taxon>
        <taxon>Bdelloidea</taxon>
        <taxon>Philodinida</taxon>
        <taxon>Philodinidae</taxon>
        <taxon>Rotaria</taxon>
    </lineage>
</organism>
<dbReference type="EMBL" id="CAJNRF010011714">
    <property type="protein sequence ID" value="CAF2134595.1"/>
    <property type="molecule type" value="Genomic_DNA"/>
</dbReference>
<gene>
    <name evidence="2" type="ORF">OVN521_LOCUS30359</name>
    <name evidence="1" type="ORF">WKI299_LOCUS26981</name>
</gene>
<dbReference type="Proteomes" id="UP000663866">
    <property type="component" value="Unassembled WGS sequence"/>
</dbReference>
<protein>
    <submittedName>
        <fullName evidence="2">Uncharacterized protein</fullName>
    </submittedName>
</protein>
<evidence type="ECO:0000313" key="3">
    <source>
        <dbReference type="Proteomes" id="UP000663866"/>
    </source>
</evidence>
<comment type="caution">
    <text evidence="2">The sequence shown here is derived from an EMBL/GenBank/DDBJ whole genome shotgun (WGS) entry which is preliminary data.</text>
</comment>
<evidence type="ECO:0000313" key="2">
    <source>
        <dbReference type="EMBL" id="CAF4275960.1"/>
    </source>
</evidence>
<keyword evidence="3" id="KW-1185">Reference proteome</keyword>
<dbReference type="Proteomes" id="UP000663856">
    <property type="component" value="Unassembled WGS sequence"/>
</dbReference>
<reference evidence="2" key="1">
    <citation type="submission" date="2021-02" db="EMBL/GenBank/DDBJ databases">
        <authorList>
            <person name="Nowell W R."/>
        </authorList>
    </citation>
    <scope>NUCLEOTIDE SEQUENCE</scope>
</reference>
<sequence>MNFACTALNWGRHWLHPVYYWMNCHAEVTSRDLKVPTTGKLFATLKHWEVIDPIQEALPLRLMTHPLTLMTDASSTGFGAAWEREVLSGIWSQTAKEPQMGVGSLFAH</sequence>
<evidence type="ECO:0000313" key="1">
    <source>
        <dbReference type="EMBL" id="CAF2134595.1"/>
    </source>
</evidence>
<accession>A0A820G8B1</accession>
<name>A0A820G8B1_9BILA</name>
<dbReference type="EMBL" id="CAJOBG010009902">
    <property type="protein sequence ID" value="CAF4275960.1"/>
    <property type="molecule type" value="Genomic_DNA"/>
</dbReference>
<dbReference type="AlphaFoldDB" id="A0A820G8B1"/>